<gene>
    <name evidence="1" type="ORF">LTR37_011910</name>
</gene>
<organism evidence="1 2">
    <name type="scientific">Vermiconidia calcicola</name>
    <dbReference type="NCBI Taxonomy" id="1690605"/>
    <lineage>
        <taxon>Eukaryota</taxon>
        <taxon>Fungi</taxon>
        <taxon>Dikarya</taxon>
        <taxon>Ascomycota</taxon>
        <taxon>Pezizomycotina</taxon>
        <taxon>Dothideomycetes</taxon>
        <taxon>Dothideomycetidae</taxon>
        <taxon>Mycosphaerellales</taxon>
        <taxon>Extremaceae</taxon>
        <taxon>Vermiconidia</taxon>
    </lineage>
</organism>
<sequence length="386" mass="44200">MDNWDGWQDVLRNADVDTARLIVQLQMEDAAALTKTPPNHPPRSDADLARRLFEDELKQLDGELPSRQLGQELEDDDNDLQEALEAAAFSWKLKQWEGVVEHVPEPVKPVSCTACSDDLPADKALKAPCGHYYCSECLENLYTSCLTDETLFPPRCCQQEFPWNLAKPYLTQRCRSMFGGKRAELETKDRTYCHVPTCSVFIKPDTISGDLASCPKCHIRTCVHCKGPVHYGACPKDEALDVLMGTASLNQWQRCFGCRRVIELKTGCNHITCTCKSQFCYICGKQWKTCDCPQWDEDRLIERAVAVVDRGPGPALNDEADRDAQVANAAEHLRINHECDHERFRSRGRRGKLFDCEMCGQEYEDWIYQCRQCWLHICNRCRRNRL</sequence>
<dbReference type="EMBL" id="JAUTXU010000107">
    <property type="protein sequence ID" value="KAK3707733.1"/>
    <property type="molecule type" value="Genomic_DNA"/>
</dbReference>
<dbReference type="Proteomes" id="UP001281147">
    <property type="component" value="Unassembled WGS sequence"/>
</dbReference>
<protein>
    <submittedName>
        <fullName evidence="1">Uncharacterized protein</fullName>
    </submittedName>
</protein>
<evidence type="ECO:0000313" key="1">
    <source>
        <dbReference type="EMBL" id="KAK3707733.1"/>
    </source>
</evidence>
<proteinExistence type="predicted"/>
<accession>A0ACC3N1C6</accession>
<reference evidence="1" key="1">
    <citation type="submission" date="2023-07" db="EMBL/GenBank/DDBJ databases">
        <title>Black Yeasts Isolated from many extreme environments.</title>
        <authorList>
            <person name="Coleine C."/>
            <person name="Stajich J.E."/>
            <person name="Selbmann L."/>
        </authorList>
    </citation>
    <scope>NUCLEOTIDE SEQUENCE</scope>
    <source>
        <strain evidence="1">CCFEE 5714</strain>
    </source>
</reference>
<comment type="caution">
    <text evidence="1">The sequence shown here is derived from an EMBL/GenBank/DDBJ whole genome shotgun (WGS) entry which is preliminary data.</text>
</comment>
<name>A0ACC3N1C6_9PEZI</name>
<keyword evidence="2" id="KW-1185">Reference proteome</keyword>
<evidence type="ECO:0000313" key="2">
    <source>
        <dbReference type="Proteomes" id="UP001281147"/>
    </source>
</evidence>